<feature type="chain" id="PRO_5044842497" description="Strictosidine synthase conserved region domain-containing protein" evidence="5">
    <location>
        <begin position="20"/>
        <end position="348"/>
    </location>
</feature>
<dbReference type="Pfam" id="PF20067">
    <property type="entry name" value="SSL_N"/>
    <property type="match status" value="1"/>
</dbReference>
<dbReference type="InterPro" id="IPR011042">
    <property type="entry name" value="6-blade_b-propeller_TolB-like"/>
</dbReference>
<dbReference type="PANTHER" id="PTHR10426:SF136">
    <property type="entry name" value="PROTEIN STRICTOSIDINE SYNTHASE-LIKE 9-LIKE"/>
    <property type="match status" value="1"/>
</dbReference>
<accession>A0ABD2YQQ5</accession>
<feature type="domain" description="Strictosidine synthase conserved region" evidence="6">
    <location>
        <begin position="143"/>
        <end position="231"/>
    </location>
</feature>
<evidence type="ECO:0000256" key="2">
    <source>
        <dbReference type="ARBA" id="ARBA00009191"/>
    </source>
</evidence>
<evidence type="ECO:0000256" key="4">
    <source>
        <dbReference type="ARBA" id="ARBA00023180"/>
    </source>
</evidence>
<protein>
    <recommendedName>
        <fullName evidence="6">Strictosidine synthase conserved region domain-containing protein</fullName>
    </recommendedName>
</protein>
<evidence type="ECO:0000256" key="3">
    <source>
        <dbReference type="ARBA" id="ARBA00022554"/>
    </source>
</evidence>
<feature type="signal peptide" evidence="5">
    <location>
        <begin position="1"/>
        <end position="19"/>
    </location>
</feature>
<dbReference type="AlphaFoldDB" id="A0ABD2YQQ5"/>
<gene>
    <name evidence="7" type="ORF">ACH5RR_029115</name>
</gene>
<keyword evidence="5" id="KW-0732">Signal</keyword>
<keyword evidence="4" id="KW-0325">Glycoprotein</keyword>
<evidence type="ECO:0000313" key="8">
    <source>
        <dbReference type="Proteomes" id="UP001630127"/>
    </source>
</evidence>
<proteinExistence type="inferred from homology"/>
<dbReference type="InterPro" id="IPR018119">
    <property type="entry name" value="Strictosidine_synth_cons-reg"/>
</dbReference>
<organism evidence="7 8">
    <name type="scientific">Cinchona calisaya</name>
    <dbReference type="NCBI Taxonomy" id="153742"/>
    <lineage>
        <taxon>Eukaryota</taxon>
        <taxon>Viridiplantae</taxon>
        <taxon>Streptophyta</taxon>
        <taxon>Embryophyta</taxon>
        <taxon>Tracheophyta</taxon>
        <taxon>Spermatophyta</taxon>
        <taxon>Magnoliopsida</taxon>
        <taxon>eudicotyledons</taxon>
        <taxon>Gunneridae</taxon>
        <taxon>Pentapetalae</taxon>
        <taxon>asterids</taxon>
        <taxon>lamiids</taxon>
        <taxon>Gentianales</taxon>
        <taxon>Rubiaceae</taxon>
        <taxon>Cinchonoideae</taxon>
        <taxon>Cinchoneae</taxon>
        <taxon>Cinchona</taxon>
    </lineage>
</organism>
<dbReference type="EMBL" id="JBJUIK010000012">
    <property type="protein sequence ID" value="KAL3509714.1"/>
    <property type="molecule type" value="Genomic_DNA"/>
</dbReference>
<dbReference type="PANTHER" id="PTHR10426">
    <property type="entry name" value="STRICTOSIDINE SYNTHASE-RELATED"/>
    <property type="match status" value="1"/>
</dbReference>
<sequence>MAILRLVILFLSSTSLVLSSPLLKSIQSPYGPNAFAFDFAGQLYTTVEDGRIVKYERSLSSFNDYAYASPFWNKVLCKSENDTLEAQLKPLCGRAYDLAFNYATNKLYIADGYYGLGAVGPDGGQAIQLANSADGIDFKWLYALTVDQRTGVIYFTDVSTIYDDRGVQDIIDTNDTTGRLLKYDPSTKEVTVLLKGLNVVPGGTEISKDSSFVLVGEYLSNKILRYWLKGPKANSSEVLLEIPGPGNIKRTPAGDFWVPSTDDKAPILTSIGVRFDEFGRILETVDLPQPYKSEHLEQIHEHNRALYIGSLFHSFISVLERSSITHRKVKVQMAFIDEYTWKSTSSPY</sequence>
<keyword evidence="8" id="KW-1185">Reference proteome</keyword>
<keyword evidence="3" id="KW-0926">Vacuole</keyword>
<evidence type="ECO:0000259" key="6">
    <source>
        <dbReference type="Pfam" id="PF03088"/>
    </source>
</evidence>
<dbReference type="GO" id="GO:0005773">
    <property type="term" value="C:vacuole"/>
    <property type="evidence" value="ECO:0007669"/>
    <property type="project" value="UniProtKB-SubCell"/>
</dbReference>
<comment type="similarity">
    <text evidence="2">Belongs to the strictosidine synthase family.</text>
</comment>
<dbReference type="Proteomes" id="UP001630127">
    <property type="component" value="Unassembled WGS sequence"/>
</dbReference>
<comment type="caution">
    <text evidence="7">The sequence shown here is derived from an EMBL/GenBank/DDBJ whole genome shotgun (WGS) entry which is preliminary data.</text>
</comment>
<dbReference type="Pfam" id="PF03088">
    <property type="entry name" value="Str_synth"/>
    <property type="match status" value="1"/>
</dbReference>
<evidence type="ECO:0000313" key="7">
    <source>
        <dbReference type="EMBL" id="KAL3509714.1"/>
    </source>
</evidence>
<dbReference type="Gene3D" id="2.120.10.30">
    <property type="entry name" value="TolB, C-terminal domain"/>
    <property type="match status" value="1"/>
</dbReference>
<evidence type="ECO:0000256" key="5">
    <source>
        <dbReference type="SAM" id="SignalP"/>
    </source>
</evidence>
<evidence type="ECO:0000256" key="1">
    <source>
        <dbReference type="ARBA" id="ARBA00004116"/>
    </source>
</evidence>
<reference evidence="7 8" key="1">
    <citation type="submission" date="2024-11" db="EMBL/GenBank/DDBJ databases">
        <title>A near-complete genome assembly of Cinchona calisaya.</title>
        <authorList>
            <person name="Lian D.C."/>
            <person name="Zhao X.W."/>
            <person name="Wei L."/>
        </authorList>
    </citation>
    <scope>NUCLEOTIDE SEQUENCE [LARGE SCALE GENOMIC DNA]</scope>
    <source>
        <tissue evidence="7">Nenye</tissue>
    </source>
</reference>
<name>A0ABD2YQQ5_9GENT</name>
<comment type="subcellular location">
    <subcellularLocation>
        <location evidence="1">Vacuole</location>
    </subcellularLocation>
</comment>
<dbReference type="SUPFAM" id="SSF63829">
    <property type="entry name" value="Calcium-dependent phosphotriesterase"/>
    <property type="match status" value="1"/>
</dbReference>